<dbReference type="Pfam" id="PF13487">
    <property type="entry name" value="HD_5"/>
    <property type="match status" value="1"/>
</dbReference>
<keyword evidence="3" id="KW-1185">Reference proteome</keyword>
<dbReference type="AlphaFoldDB" id="A0A934J4P3"/>
<dbReference type="CDD" id="cd00077">
    <property type="entry name" value="HDc"/>
    <property type="match status" value="1"/>
</dbReference>
<name>A0A934J4P3_9BACL</name>
<dbReference type="RefSeq" id="WP_199017810.1">
    <property type="nucleotide sequence ID" value="NZ_JAELUP010000006.1"/>
</dbReference>
<sequence length="214" mass="24630">MNLLHNHRIWPGKGKSSEPLVGWWMKRLREHHLQTYDHCVRVALLADKIVTALGHEEHRLSIINGCFLHDLGKIYISLETLDSTSKLSDEEWEQIRLHPVAGYQLLQFAGLAGEVPSYVLHHHERWDGRGYPYGLRGEEIPFGARLCAVSDALDCMLTHRPYQRSMNVDQALIELQKNAGTQFDEQIVQTVFNLSDELYRMYALKLGATQSIER</sequence>
<dbReference type="PANTHER" id="PTHR43155:SF2">
    <property type="entry name" value="CYCLIC DI-GMP PHOSPHODIESTERASE PA4108"/>
    <property type="match status" value="1"/>
</dbReference>
<feature type="domain" description="HD-GYP" evidence="1">
    <location>
        <begin position="13"/>
        <end position="207"/>
    </location>
</feature>
<accession>A0A934J4P3</accession>
<evidence type="ECO:0000313" key="3">
    <source>
        <dbReference type="Proteomes" id="UP000640274"/>
    </source>
</evidence>
<dbReference type="SUPFAM" id="SSF109604">
    <property type="entry name" value="HD-domain/PDEase-like"/>
    <property type="match status" value="1"/>
</dbReference>
<reference evidence="2" key="1">
    <citation type="submission" date="2020-12" db="EMBL/GenBank/DDBJ databases">
        <authorList>
            <person name="Huq M.A."/>
        </authorList>
    </citation>
    <scope>NUCLEOTIDE SEQUENCE</scope>
    <source>
        <strain evidence="2">MAHUQ-46</strain>
    </source>
</reference>
<dbReference type="InterPro" id="IPR003607">
    <property type="entry name" value="HD/PDEase_dom"/>
</dbReference>
<comment type="caution">
    <text evidence="2">The sequence shown here is derived from an EMBL/GenBank/DDBJ whole genome shotgun (WGS) entry which is preliminary data.</text>
</comment>
<dbReference type="InterPro" id="IPR037522">
    <property type="entry name" value="HD_GYP_dom"/>
</dbReference>
<proteinExistence type="predicted"/>
<evidence type="ECO:0000259" key="1">
    <source>
        <dbReference type="PROSITE" id="PS51832"/>
    </source>
</evidence>
<dbReference type="InterPro" id="IPR006675">
    <property type="entry name" value="HDIG_dom"/>
</dbReference>
<evidence type="ECO:0000313" key="2">
    <source>
        <dbReference type="EMBL" id="MBJ6360283.1"/>
    </source>
</evidence>
<organism evidence="2 3">
    <name type="scientific">Paenibacillus roseus</name>
    <dbReference type="NCBI Taxonomy" id="2798579"/>
    <lineage>
        <taxon>Bacteria</taxon>
        <taxon>Bacillati</taxon>
        <taxon>Bacillota</taxon>
        <taxon>Bacilli</taxon>
        <taxon>Bacillales</taxon>
        <taxon>Paenibacillaceae</taxon>
        <taxon>Paenibacillus</taxon>
    </lineage>
</organism>
<protein>
    <submittedName>
        <fullName evidence="2">HD domain-containing protein</fullName>
    </submittedName>
</protein>
<dbReference type="SMART" id="SM00471">
    <property type="entry name" value="HDc"/>
    <property type="match status" value="1"/>
</dbReference>
<dbReference type="PANTHER" id="PTHR43155">
    <property type="entry name" value="CYCLIC DI-GMP PHOSPHODIESTERASE PA4108-RELATED"/>
    <property type="match status" value="1"/>
</dbReference>
<dbReference type="NCBIfam" id="TIGR00277">
    <property type="entry name" value="HDIG"/>
    <property type="match status" value="1"/>
</dbReference>
<dbReference type="PROSITE" id="PS51832">
    <property type="entry name" value="HD_GYP"/>
    <property type="match status" value="1"/>
</dbReference>
<gene>
    <name evidence="2" type="ORF">JFN88_02965</name>
</gene>
<dbReference type="Gene3D" id="1.10.3210.10">
    <property type="entry name" value="Hypothetical protein af1432"/>
    <property type="match status" value="1"/>
</dbReference>
<dbReference type="EMBL" id="JAELUP010000006">
    <property type="protein sequence ID" value="MBJ6360283.1"/>
    <property type="molecule type" value="Genomic_DNA"/>
</dbReference>
<dbReference type="Proteomes" id="UP000640274">
    <property type="component" value="Unassembled WGS sequence"/>
</dbReference>